<feature type="region of interest" description="Disordered" evidence="1">
    <location>
        <begin position="17"/>
        <end position="46"/>
    </location>
</feature>
<evidence type="ECO:0000256" key="1">
    <source>
        <dbReference type="SAM" id="MobiDB-lite"/>
    </source>
</evidence>
<organism evidence="2 3">
    <name type="scientific">Tanacetum coccineum</name>
    <dbReference type="NCBI Taxonomy" id="301880"/>
    <lineage>
        <taxon>Eukaryota</taxon>
        <taxon>Viridiplantae</taxon>
        <taxon>Streptophyta</taxon>
        <taxon>Embryophyta</taxon>
        <taxon>Tracheophyta</taxon>
        <taxon>Spermatophyta</taxon>
        <taxon>Magnoliopsida</taxon>
        <taxon>eudicotyledons</taxon>
        <taxon>Gunneridae</taxon>
        <taxon>Pentapetalae</taxon>
        <taxon>asterids</taxon>
        <taxon>campanulids</taxon>
        <taxon>Asterales</taxon>
        <taxon>Asteraceae</taxon>
        <taxon>Asteroideae</taxon>
        <taxon>Anthemideae</taxon>
        <taxon>Anthemidinae</taxon>
        <taxon>Tanacetum</taxon>
    </lineage>
</organism>
<comment type="caution">
    <text evidence="2">The sequence shown here is derived from an EMBL/GenBank/DDBJ whole genome shotgun (WGS) entry which is preliminary data.</text>
</comment>
<gene>
    <name evidence="2" type="ORF">Tco_0751851</name>
</gene>
<evidence type="ECO:0000313" key="3">
    <source>
        <dbReference type="Proteomes" id="UP001151760"/>
    </source>
</evidence>
<keyword evidence="3" id="KW-1185">Reference proteome</keyword>
<proteinExistence type="predicted"/>
<dbReference type="EMBL" id="BQNB010011040">
    <property type="protein sequence ID" value="GJS85310.1"/>
    <property type="molecule type" value="Genomic_DNA"/>
</dbReference>
<accession>A0ABQ4Z674</accession>
<reference evidence="2" key="1">
    <citation type="journal article" date="2022" name="Int. J. Mol. Sci.">
        <title>Draft Genome of Tanacetum Coccineum: Genomic Comparison of Closely Related Tanacetum-Family Plants.</title>
        <authorList>
            <person name="Yamashiro T."/>
            <person name="Shiraishi A."/>
            <person name="Nakayama K."/>
            <person name="Satake H."/>
        </authorList>
    </citation>
    <scope>NUCLEOTIDE SEQUENCE</scope>
</reference>
<name>A0ABQ4Z674_9ASTR</name>
<dbReference type="Proteomes" id="UP001151760">
    <property type="component" value="Unassembled WGS sequence"/>
</dbReference>
<protein>
    <submittedName>
        <fullName evidence="2">Uncharacterized protein</fullName>
    </submittedName>
</protein>
<reference evidence="2" key="2">
    <citation type="submission" date="2022-01" db="EMBL/GenBank/DDBJ databases">
        <authorList>
            <person name="Yamashiro T."/>
            <person name="Shiraishi A."/>
            <person name="Satake H."/>
            <person name="Nakayama K."/>
        </authorList>
    </citation>
    <scope>NUCLEOTIDE SEQUENCE</scope>
</reference>
<sequence length="104" mass="11642">MIVEWFMKREALQANKAESFKASKTESSSALKTPTKRKSTSADAEDVAATGCCANILWIKSQLTVYDIIYEKPLDKPSFKRLIDELGMLNIDSKPEALVLTEEN</sequence>
<evidence type="ECO:0000313" key="2">
    <source>
        <dbReference type="EMBL" id="GJS85310.1"/>
    </source>
</evidence>